<sequence>MPRVSIWLDRRAGGADASASHVALLALIASAAGISSGGGIQHEGIPCPQGCAWTKEYPCPGSPKHWRQAHAKDDGSACFNVRTGRRSNEMSWGLECNGRHVLSGGPYGTWYSHEDSVHTYSLDLPPLSTCTLSMQDLWGNGWDDATWSGLGQKDITLGWGHSGSHSFVVRTGRRSNEMSWGLECNGRHVLSGGPYGTWYSHEDSVHTYSLDLPPLSTCTLSMQDLWGNGWDDATWSGLGQKDITLGWGHSGSHSFVVRTGRRSNEMSWGLECNGRHVLSGGPYGTWYSHEDSVHTYSLDLPPLSTCTLSMQDLWGNGWDDATWSGLGQKDITLGLEEKVKGLLSDMVLSTEVSALLPWGGEDATLLEGQMKSAEALFSNFTQAPMLVNLTSALVLYFSKIDPSQLNSSWTEEMQRAWLGRLFLLGSRVKHRSEGAYLKELLEKAEEYITVGAGDALAGDYPSSFQRRKAELWDGLDDLQQSAPGVFLGYTVPQLCRKAGDFGKDAAEDVVSSTGVGLGAVMAYHIADAAMASEEGSGTDHGRRLRAVTRSQSTAYSTAQLSQMPPKELAQHVYDEIGKGGYRHKVCKGELCGALKATEVDHRVEKQTLKRQVEKLAERGIYPTEEDVKDLKYFTNSRPNLKEELAADNQDFGRWKKKILAGAEETVECGSNLLCARDKARVLFKELEGAADMLECKGKATSEICLKSGKYAEKVFAGAYKDAWEMLSEVCARPKSTLEHCLKFKQLKPLRHALQTAAEEGLGMATKKGAATVMGKGAKEGAQAAAKQGAEAARKQAMSAAAKRAAGAIARKGAVALATATTVGELLAPVIAATLTAQCLMPSDYSNEARLTGAAVGLGAGAVVGTAAYRALVARQAANLAARQAAVSAATAGQSAAARVLAKSVALGGKAIVSGARGRSAPTLAAGAAAGSAIIIVGVVAASAVTVADHFWVTDAEKEEELLRKDAFECDCAWTSDWVCPNSVLVRSPGEDPDKIARDDGSWCFSYCCGVVEESMTAAMKVIKNRDELAVHLWQQAFLGWASLPG</sequence>
<organism evidence="1 2">
    <name type="scientific">Emiliania huxleyi (strain CCMP1516)</name>
    <dbReference type="NCBI Taxonomy" id="280463"/>
    <lineage>
        <taxon>Eukaryota</taxon>
        <taxon>Haptista</taxon>
        <taxon>Haptophyta</taxon>
        <taxon>Prymnesiophyceae</taxon>
        <taxon>Isochrysidales</taxon>
        <taxon>Noelaerhabdaceae</taxon>
        <taxon>Emiliania</taxon>
    </lineage>
</organism>
<dbReference type="PaxDb" id="2903-EOD03712"/>
<dbReference type="HOGENOM" id="CLU_291953_0_0_1"/>
<reference evidence="2" key="1">
    <citation type="journal article" date="2013" name="Nature">
        <title>Pan genome of the phytoplankton Emiliania underpins its global distribution.</title>
        <authorList>
            <person name="Read B.A."/>
            <person name="Kegel J."/>
            <person name="Klute M.J."/>
            <person name="Kuo A."/>
            <person name="Lefebvre S.C."/>
            <person name="Maumus F."/>
            <person name="Mayer C."/>
            <person name="Miller J."/>
            <person name="Monier A."/>
            <person name="Salamov A."/>
            <person name="Young J."/>
            <person name="Aguilar M."/>
            <person name="Claverie J.M."/>
            <person name="Frickenhaus S."/>
            <person name="Gonzalez K."/>
            <person name="Herman E.K."/>
            <person name="Lin Y.C."/>
            <person name="Napier J."/>
            <person name="Ogata H."/>
            <person name="Sarno A.F."/>
            <person name="Shmutz J."/>
            <person name="Schroeder D."/>
            <person name="de Vargas C."/>
            <person name="Verret F."/>
            <person name="von Dassow P."/>
            <person name="Valentin K."/>
            <person name="Van de Peer Y."/>
            <person name="Wheeler G."/>
            <person name="Dacks J.B."/>
            <person name="Delwiche C.F."/>
            <person name="Dyhrman S.T."/>
            <person name="Glockner G."/>
            <person name="John U."/>
            <person name="Richards T."/>
            <person name="Worden A.Z."/>
            <person name="Zhang X."/>
            <person name="Grigoriev I.V."/>
            <person name="Allen A.E."/>
            <person name="Bidle K."/>
            <person name="Borodovsky M."/>
            <person name="Bowler C."/>
            <person name="Brownlee C."/>
            <person name="Cock J.M."/>
            <person name="Elias M."/>
            <person name="Gladyshev V.N."/>
            <person name="Groth M."/>
            <person name="Guda C."/>
            <person name="Hadaegh A."/>
            <person name="Iglesias-Rodriguez M.D."/>
            <person name="Jenkins J."/>
            <person name="Jones B.M."/>
            <person name="Lawson T."/>
            <person name="Leese F."/>
            <person name="Lindquist E."/>
            <person name="Lobanov A."/>
            <person name="Lomsadze A."/>
            <person name="Malik S.B."/>
            <person name="Marsh M.E."/>
            <person name="Mackinder L."/>
            <person name="Mock T."/>
            <person name="Mueller-Roeber B."/>
            <person name="Pagarete A."/>
            <person name="Parker M."/>
            <person name="Probert I."/>
            <person name="Quesneville H."/>
            <person name="Raines C."/>
            <person name="Rensing S.A."/>
            <person name="Riano-Pachon D.M."/>
            <person name="Richier S."/>
            <person name="Rokitta S."/>
            <person name="Shiraiwa Y."/>
            <person name="Soanes D.M."/>
            <person name="van der Giezen M."/>
            <person name="Wahlund T.M."/>
            <person name="Williams B."/>
            <person name="Wilson W."/>
            <person name="Wolfe G."/>
            <person name="Wurch L.L."/>
        </authorList>
    </citation>
    <scope>NUCLEOTIDE SEQUENCE</scope>
</reference>
<dbReference type="AlphaFoldDB" id="A0A0D3HXH7"/>
<reference evidence="1" key="2">
    <citation type="submission" date="2024-10" db="UniProtKB">
        <authorList>
            <consortium name="EnsemblProtists"/>
        </authorList>
    </citation>
    <scope>IDENTIFICATION</scope>
</reference>
<dbReference type="EnsemblProtists" id="EOD03712">
    <property type="protein sequence ID" value="EOD03712"/>
    <property type="gene ID" value="EMIHUDRAFT_221854"/>
</dbReference>
<dbReference type="GeneID" id="17249944"/>
<evidence type="ECO:0000313" key="2">
    <source>
        <dbReference type="Proteomes" id="UP000013827"/>
    </source>
</evidence>
<evidence type="ECO:0000313" key="1">
    <source>
        <dbReference type="EnsemblProtists" id="EOD03712"/>
    </source>
</evidence>
<dbReference type="eggNOG" id="ENOG502T0R0">
    <property type="taxonomic scope" value="Eukaryota"/>
</dbReference>
<dbReference type="KEGG" id="ehx:EMIHUDRAFT_221854"/>
<protein>
    <submittedName>
        <fullName evidence="1">Uncharacterized protein</fullName>
    </submittedName>
</protein>
<dbReference type="Proteomes" id="UP000013827">
    <property type="component" value="Unassembled WGS sequence"/>
</dbReference>
<name>A0A0D3HXH7_EMIH1</name>
<proteinExistence type="predicted"/>
<dbReference type="RefSeq" id="XP_005756141.1">
    <property type="nucleotide sequence ID" value="XM_005756084.1"/>
</dbReference>
<accession>A0A0D3HXH7</accession>
<keyword evidence="2" id="KW-1185">Reference proteome</keyword>